<proteinExistence type="predicted"/>
<dbReference type="SUPFAM" id="SSF53756">
    <property type="entry name" value="UDP-Glycosyltransferase/glycogen phosphorylase"/>
    <property type="match status" value="1"/>
</dbReference>
<dbReference type="AlphaFoldDB" id="A0A5E6RFN4"/>
<dbReference type="Gene3D" id="3.40.50.2000">
    <property type="entry name" value="Glycogen Phosphorylase B"/>
    <property type="match status" value="1"/>
</dbReference>
<dbReference type="PANTHER" id="PTHR43685">
    <property type="entry name" value="GLYCOSYLTRANSFERASE"/>
    <property type="match status" value="1"/>
</dbReference>
<dbReference type="CDD" id="cd00761">
    <property type="entry name" value="Glyco_tranf_GTA_type"/>
    <property type="match status" value="1"/>
</dbReference>
<organism evidence="3 4">
    <name type="scientific">Pseudomonas fluorescens</name>
    <dbReference type="NCBI Taxonomy" id="294"/>
    <lineage>
        <taxon>Bacteria</taxon>
        <taxon>Pseudomonadati</taxon>
        <taxon>Pseudomonadota</taxon>
        <taxon>Gammaproteobacteria</taxon>
        <taxon>Pseudomonadales</taxon>
        <taxon>Pseudomonadaceae</taxon>
        <taxon>Pseudomonas</taxon>
    </lineage>
</organism>
<keyword evidence="1" id="KW-1003">Cell membrane</keyword>
<dbReference type="Gene3D" id="3.90.550.10">
    <property type="entry name" value="Spore Coat Polysaccharide Biosynthesis Protein SpsA, Chain A"/>
    <property type="match status" value="3"/>
</dbReference>
<dbReference type="OrthoDB" id="9179784at2"/>
<dbReference type="InterPro" id="IPR001173">
    <property type="entry name" value="Glyco_trans_2-like"/>
</dbReference>
<name>A0A5E6RFN4_PSEFL</name>
<dbReference type="EMBL" id="CABVHF010000002">
    <property type="protein sequence ID" value="VVM63935.1"/>
    <property type="molecule type" value="Genomic_DNA"/>
</dbReference>
<accession>A0A5E6RFN4</accession>
<dbReference type="RefSeq" id="WP_150569787.1">
    <property type="nucleotide sequence ID" value="NZ_CABVHF010000002.1"/>
</dbReference>
<keyword evidence="1" id="KW-0472">Membrane</keyword>
<evidence type="ECO:0000313" key="3">
    <source>
        <dbReference type="EMBL" id="VVM63935.1"/>
    </source>
</evidence>
<dbReference type="Pfam" id="PF00535">
    <property type="entry name" value="Glycos_transf_2"/>
    <property type="match status" value="2"/>
</dbReference>
<protein>
    <recommendedName>
        <fullName evidence="2">Glycosyltransferase 2-like domain-containing protein</fullName>
    </recommendedName>
</protein>
<sequence>MSDQPVVSIAIPAFNAEFFRAMLASAIAQDYPNLEIVVCDDSADEQIETICAELGKDSAVPLRYLRNPVRLGFARNLQACLAQASGELIKFLCDDDMLLDSCITRQAKVLQDLAQVSMVICQRLVCSADDILLPSRSLNSVIAPQSAVLIGTDLLASIADNAPNLFGGISHALFRRAQVEEYLSHLVLDGQGFTARVDLALYACVLRRGHLASLEQVLSVERVHAARLSHNVGVIEAFKVETQWLQQMLAARTGDLPPANGWVRYLPLAAFNGEPDQRWEEFDIRRFYSGQIANFQQQVGSQALSFAELYAQWLACRNLSPGQLQLLPKRIEQWPNQPRIVPVIVCQQGDEAALQETLDSLAVQSYPGAQILVQGPAELAGVNAPGVCYQVVHGTGLAELNQWLSAAEQPADWVWLLRAGDRVHAHALVILAERMALRTDSLCLYTDEDGFDNLEPGRPIFKPDFNLDLMRSLPYVGRMLAFNVTALRALGGFDPEFSGMAAHDLLWRMVEAKGLHVVEHVPQVLVQCQSGYAEWLAEADAQQQAARVVEAHLRRLGVKAQVQGQPGSLICRVNYLHETPASVSVLISAGHDLLALRQCVESLFEHTRYAYFEVLVVATGDEPADVRDWLQAMRGVGADQLQVVEVQAQGRAAVLNQASQHARGDYLLLLESGCALFDGQWLSALMEQAQRPEVGVVGPMLCAGDGKVVSAGLVLGLGGAAAGSPFASNNLNADGYLNRQRLVQSWSAVSLDCLLVRRELFAQLQGLDTAHLQASQFDLDLCLRARDAGYLVVWTPFSRVAKLSRAAASATPDQVQLADTQACYDRWLPSVALDPAYNPNLSLKLGNFNLEPGLRTGWDPFIARVMPSVLALPTNTTAIGHYRVIQPFTELERAGWIQGRINYMTPGLIELQREQPDVMILQCRYTPTNLHEMARFKRFSNARRIYELDDYIVEPPKKNDHARNLPSNIRELVAQGIGLCDRVVVSTEPLADALSTMHQDIRVVPNMLSAPMWKDLASRRQTSARPRVGWAGGTSHRGDLELLLDVIKALVDEVDWVFFGMCPEPLRPYVKEFHRAVSLAEYPRKLASLNLDLALAPLEQNLFNDCKSNLRLLEYGACGFPVICTDSRAYAGYLPCTRVKDNSTEQWLDAIRMHLADPQASYRQGDALREAVLHDYMLMPHHLQHWANAWLAD</sequence>
<feature type="domain" description="Glycosyltransferase 2-like" evidence="2">
    <location>
        <begin position="593"/>
        <end position="701"/>
    </location>
</feature>
<evidence type="ECO:0000313" key="4">
    <source>
        <dbReference type="Proteomes" id="UP000399692"/>
    </source>
</evidence>
<keyword evidence="1" id="KW-0997">Cell inner membrane</keyword>
<dbReference type="PANTHER" id="PTHR43685:SF2">
    <property type="entry name" value="GLYCOSYLTRANSFERASE 2-LIKE DOMAIN-CONTAINING PROTEIN"/>
    <property type="match status" value="1"/>
</dbReference>
<feature type="domain" description="Glycosyltransferase 2-like" evidence="2">
    <location>
        <begin position="8"/>
        <end position="139"/>
    </location>
</feature>
<reference evidence="3 4" key="1">
    <citation type="submission" date="2019-09" db="EMBL/GenBank/DDBJ databases">
        <authorList>
            <person name="Chandra G."/>
            <person name="Truman W A."/>
        </authorList>
    </citation>
    <scope>NUCLEOTIDE SEQUENCE [LARGE SCALE GENOMIC DNA]</scope>
    <source>
        <strain evidence="3">PS631</strain>
    </source>
</reference>
<dbReference type="SUPFAM" id="SSF53448">
    <property type="entry name" value="Nucleotide-diphospho-sugar transferases"/>
    <property type="match status" value="3"/>
</dbReference>
<dbReference type="InterPro" id="IPR050834">
    <property type="entry name" value="Glycosyltransf_2"/>
</dbReference>
<evidence type="ECO:0000256" key="1">
    <source>
        <dbReference type="ARBA" id="ARBA00022519"/>
    </source>
</evidence>
<gene>
    <name evidence="3" type="ORF">PS631_01436</name>
</gene>
<evidence type="ECO:0000259" key="2">
    <source>
        <dbReference type="Pfam" id="PF00535"/>
    </source>
</evidence>
<dbReference type="InterPro" id="IPR029044">
    <property type="entry name" value="Nucleotide-diphossugar_trans"/>
</dbReference>
<dbReference type="Proteomes" id="UP000399692">
    <property type="component" value="Unassembled WGS sequence"/>
</dbReference>